<dbReference type="InterPro" id="IPR050606">
    <property type="entry name" value="Calponin-like"/>
</dbReference>
<dbReference type="Proteomes" id="UP000807504">
    <property type="component" value="Unassembled WGS sequence"/>
</dbReference>
<dbReference type="PANTHER" id="PTHR47385">
    <property type="entry name" value="CALPONIN"/>
    <property type="match status" value="1"/>
</dbReference>
<evidence type="ECO:0000313" key="2">
    <source>
        <dbReference type="EMBL" id="KAF8778007.1"/>
    </source>
</evidence>
<dbReference type="SUPFAM" id="SSF47576">
    <property type="entry name" value="Calponin-homology domain, CH-domain"/>
    <property type="match status" value="1"/>
</dbReference>
<sequence length="70" mass="7846">MAENRATKSGLAAEAHSKIQSKYDPALASQILLWMKDVMGLEDIDTSGEREPFYQLLKDGQVLCRFVKVC</sequence>
<dbReference type="Gene3D" id="1.10.418.10">
    <property type="entry name" value="Calponin-like domain"/>
    <property type="match status" value="1"/>
</dbReference>
<feature type="region of interest" description="Disordered" evidence="1">
    <location>
        <begin position="1"/>
        <end position="20"/>
    </location>
</feature>
<dbReference type="AlphaFoldDB" id="A0A8T0EQK8"/>
<protein>
    <recommendedName>
        <fullName evidence="4">Calponin-homology (CH) domain-containing protein</fullName>
    </recommendedName>
</protein>
<name>A0A8T0EQK8_ARGBR</name>
<dbReference type="EMBL" id="JABXBU010002072">
    <property type="protein sequence ID" value="KAF8778007.1"/>
    <property type="molecule type" value="Genomic_DNA"/>
</dbReference>
<accession>A0A8T0EQK8</accession>
<dbReference type="PANTHER" id="PTHR47385:SF14">
    <property type="entry name" value="TRANSGELIN"/>
    <property type="match status" value="1"/>
</dbReference>
<organism evidence="2 3">
    <name type="scientific">Argiope bruennichi</name>
    <name type="common">Wasp spider</name>
    <name type="synonym">Aranea bruennichi</name>
    <dbReference type="NCBI Taxonomy" id="94029"/>
    <lineage>
        <taxon>Eukaryota</taxon>
        <taxon>Metazoa</taxon>
        <taxon>Ecdysozoa</taxon>
        <taxon>Arthropoda</taxon>
        <taxon>Chelicerata</taxon>
        <taxon>Arachnida</taxon>
        <taxon>Araneae</taxon>
        <taxon>Araneomorphae</taxon>
        <taxon>Entelegynae</taxon>
        <taxon>Araneoidea</taxon>
        <taxon>Araneidae</taxon>
        <taxon>Argiope</taxon>
    </lineage>
</organism>
<dbReference type="PRINTS" id="PR00888">
    <property type="entry name" value="SM22CALPONIN"/>
</dbReference>
<comment type="caution">
    <text evidence="2">The sequence shown here is derived from an EMBL/GenBank/DDBJ whole genome shotgun (WGS) entry which is preliminary data.</text>
</comment>
<proteinExistence type="predicted"/>
<reference evidence="2" key="2">
    <citation type="submission" date="2020-06" db="EMBL/GenBank/DDBJ databases">
        <authorList>
            <person name="Sheffer M."/>
        </authorList>
    </citation>
    <scope>NUCLEOTIDE SEQUENCE</scope>
</reference>
<evidence type="ECO:0008006" key="4">
    <source>
        <dbReference type="Google" id="ProtNLM"/>
    </source>
</evidence>
<dbReference type="InterPro" id="IPR003096">
    <property type="entry name" value="SM22_calponin"/>
</dbReference>
<dbReference type="GO" id="GO:0051015">
    <property type="term" value="F:actin filament binding"/>
    <property type="evidence" value="ECO:0007669"/>
    <property type="project" value="TreeGrafter"/>
</dbReference>
<dbReference type="InterPro" id="IPR036872">
    <property type="entry name" value="CH_dom_sf"/>
</dbReference>
<dbReference type="GO" id="GO:0007015">
    <property type="term" value="P:actin filament organization"/>
    <property type="evidence" value="ECO:0007669"/>
    <property type="project" value="TreeGrafter"/>
</dbReference>
<evidence type="ECO:0000256" key="1">
    <source>
        <dbReference type="SAM" id="MobiDB-lite"/>
    </source>
</evidence>
<gene>
    <name evidence="2" type="ORF">HNY73_014782</name>
</gene>
<reference evidence="2" key="1">
    <citation type="journal article" date="2020" name="bioRxiv">
        <title>Chromosome-level reference genome of the European wasp spider Argiope bruennichi: a resource for studies on range expansion and evolutionary adaptation.</title>
        <authorList>
            <person name="Sheffer M.M."/>
            <person name="Hoppe A."/>
            <person name="Krehenwinkel H."/>
            <person name="Uhl G."/>
            <person name="Kuss A.W."/>
            <person name="Jensen L."/>
            <person name="Jensen C."/>
            <person name="Gillespie R.G."/>
            <person name="Hoff K.J."/>
            <person name="Prost S."/>
        </authorList>
    </citation>
    <scope>NUCLEOTIDE SEQUENCE</scope>
</reference>
<keyword evidence="3" id="KW-1185">Reference proteome</keyword>
<dbReference type="GO" id="GO:0015629">
    <property type="term" value="C:actin cytoskeleton"/>
    <property type="evidence" value="ECO:0007669"/>
    <property type="project" value="TreeGrafter"/>
</dbReference>
<evidence type="ECO:0000313" key="3">
    <source>
        <dbReference type="Proteomes" id="UP000807504"/>
    </source>
</evidence>